<protein>
    <submittedName>
        <fullName evidence="1">Uncharacterized protein</fullName>
    </submittedName>
</protein>
<dbReference type="EMBL" id="CP024793">
    <property type="protein sequence ID" value="AUB44934.1"/>
    <property type="molecule type" value="Genomic_DNA"/>
</dbReference>
<dbReference type="KEGG" id="nfl:COO91_11189"/>
<gene>
    <name evidence="1" type="ORF">COO91_11189</name>
</gene>
<sequence length="56" mass="6351">MRKLNFHLYGNDNHLEWGKGSRRLPVKEPNFSPDLLEGAMSTTGCAIFSRVNDRSS</sequence>
<evidence type="ECO:0000313" key="1">
    <source>
        <dbReference type="EMBL" id="AUB44934.1"/>
    </source>
</evidence>
<organism evidence="1 2">
    <name type="scientific">Nostoc flagelliforme CCNUN1</name>
    <dbReference type="NCBI Taxonomy" id="2038116"/>
    <lineage>
        <taxon>Bacteria</taxon>
        <taxon>Bacillati</taxon>
        <taxon>Cyanobacteriota</taxon>
        <taxon>Cyanophyceae</taxon>
        <taxon>Nostocales</taxon>
        <taxon>Nostocaceae</taxon>
        <taxon>Nostoc</taxon>
    </lineage>
</organism>
<name>A0A2K8TB58_9NOSO</name>
<dbReference type="Proteomes" id="UP000232003">
    <property type="component" value="Plasmid pNFSY08"/>
</dbReference>
<geneLocation type="plasmid" evidence="2">
    <name>pnfsy08</name>
</geneLocation>
<keyword evidence="1" id="KW-0614">Plasmid</keyword>
<dbReference type="AlphaFoldDB" id="A0A2K8TB58"/>
<proteinExistence type="predicted"/>
<accession>A0A2K8TB58</accession>
<evidence type="ECO:0000313" key="2">
    <source>
        <dbReference type="Proteomes" id="UP000232003"/>
    </source>
</evidence>
<keyword evidence="2" id="KW-1185">Reference proteome</keyword>
<reference evidence="1 2" key="1">
    <citation type="submission" date="2017-11" db="EMBL/GenBank/DDBJ databases">
        <title>Complete genome of a free-living desiccation-tolerant cyanobacterium and its photosynthetic adaptation to extreme terrestrial habitat.</title>
        <authorList>
            <person name="Shang J."/>
        </authorList>
    </citation>
    <scope>NUCLEOTIDE SEQUENCE [LARGE SCALE GENOMIC DNA]</scope>
    <source>
        <strain evidence="1 2">CCNUN1</strain>
        <plasmid evidence="2">pnfsy08</plasmid>
    </source>
</reference>